<dbReference type="Proteomes" id="UP000198648">
    <property type="component" value="Unassembled WGS sequence"/>
</dbReference>
<name>A0A1H9DFA1_9FLAO</name>
<evidence type="ECO:0000313" key="1">
    <source>
        <dbReference type="EMBL" id="SEQ12069.1"/>
    </source>
</evidence>
<dbReference type="EMBL" id="FOEI01000007">
    <property type="protein sequence ID" value="SEQ12069.1"/>
    <property type="molecule type" value="Genomic_DNA"/>
</dbReference>
<dbReference type="GO" id="GO:0016301">
    <property type="term" value="F:kinase activity"/>
    <property type="evidence" value="ECO:0007669"/>
    <property type="project" value="UniProtKB-KW"/>
</dbReference>
<reference evidence="1 2" key="1">
    <citation type="submission" date="2016-10" db="EMBL/GenBank/DDBJ databases">
        <authorList>
            <person name="de Groot N.N."/>
        </authorList>
    </citation>
    <scope>NUCLEOTIDE SEQUENCE [LARGE SCALE GENOMIC DNA]</scope>
    <source>
        <strain evidence="1 2">DSM 27078</strain>
    </source>
</reference>
<organism evidence="1 2">
    <name type="scientific">Flavobacterium urocaniciphilum</name>
    <dbReference type="NCBI Taxonomy" id="1299341"/>
    <lineage>
        <taxon>Bacteria</taxon>
        <taxon>Pseudomonadati</taxon>
        <taxon>Bacteroidota</taxon>
        <taxon>Flavobacteriia</taxon>
        <taxon>Flavobacteriales</taxon>
        <taxon>Flavobacteriaceae</taxon>
        <taxon>Flavobacterium</taxon>
    </lineage>
</organism>
<keyword evidence="1" id="KW-0418">Kinase</keyword>
<dbReference type="NCBIfam" id="NF040656">
    <property type="entry name" value="GHMP_GYDIA"/>
    <property type="match status" value="1"/>
</dbReference>
<sequence length="310" mass="35666">MTYMVNKKTFYSNGKLLITGEYVVLNGAKSLALPTKYGQNLHVSPIEEQKIVWTSFDADESIWFETELTFEDVILKKDFEEEHPIKHTLVEILHQANLQNPEFLKAKKGYKIETELTFPRNWGLGTSSTLINNIAQWLEIDAFELLRKSFGGSGYDIACAQNNTAIIYQLENEKPIVEAVTFHPEFTKNIYFVYLNKKQNSRHAIQNYMNKQQFLEKNTATISKITEKIIATDSFNEAEDLLNHHEVILSNILEMQTVKERLFNNFTGTIKSLGAWGGDFVMVLSNENPTQYFLSNGYETVLSYEEMILS</sequence>
<dbReference type="InterPro" id="IPR047765">
    <property type="entry name" value="GHMP_GYDIA-like"/>
</dbReference>
<keyword evidence="2" id="KW-1185">Reference proteome</keyword>
<keyword evidence="1" id="KW-0808">Transferase</keyword>
<dbReference type="InterPro" id="IPR020568">
    <property type="entry name" value="Ribosomal_Su5_D2-typ_SF"/>
</dbReference>
<dbReference type="AlphaFoldDB" id="A0A1H9DFA1"/>
<dbReference type="InterPro" id="IPR014721">
    <property type="entry name" value="Ribsml_uS5_D2-typ_fold_subgr"/>
</dbReference>
<dbReference type="SUPFAM" id="SSF54211">
    <property type="entry name" value="Ribosomal protein S5 domain 2-like"/>
    <property type="match status" value="1"/>
</dbReference>
<dbReference type="STRING" id="1299341.SAMN05444005_10710"/>
<proteinExistence type="predicted"/>
<accession>A0A1H9DFA1</accession>
<protein>
    <submittedName>
        <fullName evidence="1">Mevalonate kinase</fullName>
    </submittedName>
</protein>
<evidence type="ECO:0000313" key="2">
    <source>
        <dbReference type="Proteomes" id="UP000198648"/>
    </source>
</evidence>
<gene>
    <name evidence="1" type="ORF">SAMN05444005_10710</name>
</gene>
<dbReference type="Gene3D" id="3.30.230.10">
    <property type="match status" value="1"/>
</dbReference>